<reference evidence="7" key="1">
    <citation type="submission" date="2010-11" db="EMBL/GenBank/DDBJ databases">
        <title>The complete genome of Mahella australiensis DSM 15567.</title>
        <authorList>
            <consortium name="US DOE Joint Genome Institute (JGI-PGF)"/>
            <person name="Lucas S."/>
            <person name="Copeland A."/>
            <person name="Lapidus A."/>
            <person name="Bruce D."/>
            <person name="Goodwin L."/>
            <person name="Pitluck S."/>
            <person name="Kyrpides N."/>
            <person name="Mavromatis K."/>
            <person name="Pagani I."/>
            <person name="Ivanova N."/>
            <person name="Teshima H."/>
            <person name="Brettin T."/>
            <person name="Detter J.C."/>
            <person name="Han C."/>
            <person name="Tapia R."/>
            <person name="Land M."/>
            <person name="Hauser L."/>
            <person name="Markowitz V."/>
            <person name="Cheng J.-F."/>
            <person name="Hugenholtz P."/>
            <person name="Woyke T."/>
            <person name="Wu D."/>
            <person name="Spring S."/>
            <person name="Pukall R."/>
            <person name="Steenblock K."/>
            <person name="Schneider S."/>
            <person name="Klenk H.-P."/>
            <person name="Eisen J.A."/>
        </authorList>
    </citation>
    <scope>NUCLEOTIDE SEQUENCE [LARGE SCALE GENOMIC DNA]</scope>
    <source>
        <strain evidence="7">DSM 15567 / CIP 107919 / 50-1 BON</strain>
    </source>
</reference>
<dbReference type="GO" id="GO:0007059">
    <property type="term" value="P:chromosome segregation"/>
    <property type="evidence" value="ECO:0007669"/>
    <property type="project" value="UniProtKB-KW"/>
</dbReference>
<dbReference type="HOGENOM" id="CLU_023853_0_0_9"/>
<accession>F4A0Z5</accession>
<dbReference type="Gene3D" id="3.90.1530.30">
    <property type="match status" value="1"/>
</dbReference>
<dbReference type="GO" id="GO:0009295">
    <property type="term" value="C:nucleoid"/>
    <property type="evidence" value="ECO:0007669"/>
    <property type="project" value="UniProtKB-SubCell"/>
</dbReference>
<keyword evidence="3" id="KW-0159">Chromosome partition</keyword>
<dbReference type="EMBL" id="CP002360">
    <property type="protein sequence ID" value="AEE98072.1"/>
    <property type="molecule type" value="Genomic_DNA"/>
</dbReference>
<evidence type="ECO:0000256" key="1">
    <source>
        <dbReference type="ARBA" id="ARBA00004453"/>
    </source>
</evidence>
<dbReference type="GO" id="GO:0003677">
    <property type="term" value="F:DNA binding"/>
    <property type="evidence" value="ECO:0007669"/>
    <property type="project" value="UniProtKB-KW"/>
</dbReference>
<dbReference type="eggNOG" id="COG1475">
    <property type="taxonomic scope" value="Bacteria"/>
</dbReference>
<dbReference type="InterPro" id="IPR050336">
    <property type="entry name" value="Chromosome_partition/occlusion"/>
</dbReference>
<dbReference type="InterPro" id="IPR003115">
    <property type="entry name" value="ParB_N"/>
</dbReference>
<dbReference type="FunFam" id="1.10.10.2830:FF:000001">
    <property type="entry name" value="Chromosome partitioning protein ParB"/>
    <property type="match status" value="1"/>
</dbReference>
<dbReference type="Gene3D" id="1.10.10.2830">
    <property type="match status" value="1"/>
</dbReference>
<dbReference type="InterPro" id="IPR036086">
    <property type="entry name" value="ParB/Sulfiredoxin_sf"/>
</dbReference>
<keyword evidence="4 6" id="KW-0238">DNA-binding</keyword>
<evidence type="ECO:0000313" key="7">
    <source>
        <dbReference type="Proteomes" id="UP000008457"/>
    </source>
</evidence>
<evidence type="ECO:0000256" key="3">
    <source>
        <dbReference type="ARBA" id="ARBA00022829"/>
    </source>
</evidence>
<comment type="similarity">
    <text evidence="2">Belongs to the ParB family.</text>
</comment>
<protein>
    <submittedName>
        <fullName evidence="6">Chromosome segregation DNA-binding protein</fullName>
    </submittedName>
</protein>
<dbReference type="InterPro" id="IPR057240">
    <property type="entry name" value="ParB_dimer_C"/>
</dbReference>
<dbReference type="Pfam" id="PF02195">
    <property type="entry name" value="ParB_N"/>
    <property type="match status" value="1"/>
</dbReference>
<dbReference type="GO" id="GO:0045881">
    <property type="term" value="P:positive regulation of sporulation resulting in formation of a cellular spore"/>
    <property type="evidence" value="ECO:0007669"/>
    <property type="project" value="TreeGrafter"/>
</dbReference>
<dbReference type="PANTHER" id="PTHR33375">
    <property type="entry name" value="CHROMOSOME-PARTITIONING PROTEIN PARB-RELATED"/>
    <property type="match status" value="1"/>
</dbReference>
<dbReference type="OrthoDB" id="9802051at2"/>
<dbReference type="NCBIfam" id="TIGR00180">
    <property type="entry name" value="parB_part"/>
    <property type="match status" value="1"/>
</dbReference>
<dbReference type="PANTHER" id="PTHR33375:SF1">
    <property type="entry name" value="CHROMOSOME-PARTITIONING PROTEIN PARB-RELATED"/>
    <property type="match status" value="1"/>
</dbReference>
<dbReference type="SMART" id="SM00470">
    <property type="entry name" value="ParB"/>
    <property type="match status" value="1"/>
</dbReference>
<dbReference type="GO" id="GO:0005694">
    <property type="term" value="C:chromosome"/>
    <property type="evidence" value="ECO:0007669"/>
    <property type="project" value="TreeGrafter"/>
</dbReference>
<keyword evidence="7" id="KW-1185">Reference proteome</keyword>
<reference evidence="6 7" key="2">
    <citation type="journal article" date="2011" name="Stand. Genomic Sci.">
        <title>Complete genome sequence of Mahella australiensis type strain (50-1 BON).</title>
        <authorList>
            <person name="Sikorski J."/>
            <person name="Teshima H."/>
            <person name="Nolan M."/>
            <person name="Lucas S."/>
            <person name="Hammon N."/>
            <person name="Deshpande S."/>
            <person name="Cheng J.F."/>
            <person name="Pitluck S."/>
            <person name="Liolios K."/>
            <person name="Pagani I."/>
            <person name="Ivanova N."/>
            <person name="Huntemann M."/>
            <person name="Mavromatis K."/>
            <person name="Ovchinikova G."/>
            <person name="Pati A."/>
            <person name="Tapia R."/>
            <person name="Han C."/>
            <person name="Goodwin L."/>
            <person name="Chen A."/>
            <person name="Palaniappan K."/>
            <person name="Land M."/>
            <person name="Hauser L."/>
            <person name="Ngatchou-Djao O.D."/>
            <person name="Rohde M."/>
            <person name="Pukall R."/>
            <person name="Spring S."/>
            <person name="Abt B."/>
            <person name="Goker M."/>
            <person name="Detter J.C."/>
            <person name="Woyke T."/>
            <person name="Bristow J."/>
            <person name="Markowitz V."/>
            <person name="Hugenholtz P."/>
            <person name="Eisen J.A."/>
            <person name="Kyrpides N.C."/>
            <person name="Klenk H.P."/>
            <person name="Lapidus A."/>
        </authorList>
    </citation>
    <scope>NUCLEOTIDE SEQUENCE [LARGE SCALE GENOMIC DNA]</scope>
    <source>
        <strain evidence="7">DSM 15567 / CIP 107919 / 50-1 BON</strain>
    </source>
</reference>
<dbReference type="InterPro" id="IPR004437">
    <property type="entry name" value="ParB/RepB/Spo0J"/>
</dbReference>
<dbReference type="RefSeq" id="WP_013782483.1">
    <property type="nucleotide sequence ID" value="NC_015520.1"/>
</dbReference>
<dbReference type="Pfam" id="PF17762">
    <property type="entry name" value="HTH_ParB"/>
    <property type="match status" value="1"/>
</dbReference>
<dbReference type="Proteomes" id="UP000008457">
    <property type="component" value="Chromosome"/>
</dbReference>
<dbReference type="STRING" id="697281.Mahau_2952"/>
<dbReference type="AlphaFoldDB" id="F4A0Z5"/>
<evidence type="ECO:0000256" key="4">
    <source>
        <dbReference type="ARBA" id="ARBA00023125"/>
    </source>
</evidence>
<gene>
    <name evidence="6" type="ordered locus">Mahau_2952</name>
</gene>
<dbReference type="InterPro" id="IPR041468">
    <property type="entry name" value="HTH_ParB/Spo0J"/>
</dbReference>
<dbReference type="Pfam" id="PF23552">
    <property type="entry name" value="ParB_C"/>
    <property type="match status" value="1"/>
</dbReference>
<dbReference type="InterPro" id="IPR001387">
    <property type="entry name" value="Cro/C1-type_HTH"/>
</dbReference>
<proteinExistence type="inferred from homology"/>
<sequence length="281" mass="32031">MPKRALGKGLQALIPESINETDEHEIQELRISDIDPNDLQPRKVFDENALSELAQSIKQYGVIQPITVKPVDDRYMIVTGERRWRAARIAGLKTIPAIVKEFNTKEILEIALIENLQREDLNPIEEAMALKTLIDDFDLTQEELAARVGKSRSAIANTIRLLNLPQSVQDMMMEGLLSAGHARALLSVESEELQQNLAKSAVEKGLTVRELEELIKHQNKEHNRSDKRNKDSYIPFQEYADSLSRMLGTKVNIVSGKRKGRIEIEYYDTEDLYRILDVLNK</sequence>
<dbReference type="KEGG" id="mas:Mahau_2952"/>
<dbReference type="SUPFAM" id="SSF109709">
    <property type="entry name" value="KorB DNA-binding domain-like"/>
    <property type="match status" value="1"/>
</dbReference>
<dbReference type="PROSITE" id="PS50943">
    <property type="entry name" value="HTH_CROC1"/>
    <property type="match status" value="1"/>
</dbReference>
<name>F4A0Z5_MAHA5</name>
<organism evidence="6 7">
    <name type="scientific">Mahella australiensis (strain DSM 15567 / CIP 107919 / 50-1 BON)</name>
    <dbReference type="NCBI Taxonomy" id="697281"/>
    <lineage>
        <taxon>Bacteria</taxon>
        <taxon>Bacillati</taxon>
        <taxon>Bacillota</taxon>
        <taxon>Clostridia</taxon>
        <taxon>Thermoanaerobacterales</taxon>
        <taxon>Thermoanaerobacterales Family IV. Incertae Sedis</taxon>
        <taxon>Mahella</taxon>
    </lineage>
</organism>
<dbReference type="FunFam" id="3.90.1530.30:FF:000001">
    <property type="entry name" value="Chromosome partitioning protein ParB"/>
    <property type="match status" value="1"/>
</dbReference>
<comment type="subcellular location">
    <subcellularLocation>
        <location evidence="1">Cytoplasm</location>
        <location evidence="1">Nucleoid</location>
    </subcellularLocation>
</comment>
<evidence type="ECO:0000259" key="5">
    <source>
        <dbReference type="PROSITE" id="PS50943"/>
    </source>
</evidence>
<evidence type="ECO:0000256" key="2">
    <source>
        <dbReference type="ARBA" id="ARBA00006295"/>
    </source>
</evidence>
<dbReference type="CDD" id="cd16393">
    <property type="entry name" value="SPO0J_N"/>
    <property type="match status" value="1"/>
</dbReference>
<evidence type="ECO:0000313" key="6">
    <source>
        <dbReference type="EMBL" id="AEE98072.1"/>
    </source>
</evidence>
<dbReference type="SUPFAM" id="SSF110849">
    <property type="entry name" value="ParB/Sulfiredoxin"/>
    <property type="match status" value="1"/>
</dbReference>
<feature type="domain" description="HTH cro/C1-type" evidence="5">
    <location>
        <begin position="130"/>
        <end position="157"/>
    </location>
</feature>